<dbReference type="EMBL" id="JABSTR010000007">
    <property type="protein sequence ID" value="KAH9375061.1"/>
    <property type="molecule type" value="Genomic_DNA"/>
</dbReference>
<dbReference type="AlphaFoldDB" id="A0A9J6GI19"/>
<feature type="compositionally biased region" description="Polar residues" evidence="1">
    <location>
        <begin position="65"/>
        <end position="78"/>
    </location>
</feature>
<name>A0A9J6GI19_HAELO</name>
<keyword evidence="3" id="KW-1185">Reference proteome</keyword>
<evidence type="ECO:0000313" key="3">
    <source>
        <dbReference type="Proteomes" id="UP000821853"/>
    </source>
</evidence>
<dbReference type="VEuPathDB" id="VectorBase:HLOH_048504"/>
<feature type="region of interest" description="Disordered" evidence="1">
    <location>
        <begin position="58"/>
        <end position="87"/>
    </location>
</feature>
<dbReference type="Proteomes" id="UP000821853">
    <property type="component" value="Chromosome 5"/>
</dbReference>
<organism evidence="2 3">
    <name type="scientific">Haemaphysalis longicornis</name>
    <name type="common">Bush tick</name>
    <dbReference type="NCBI Taxonomy" id="44386"/>
    <lineage>
        <taxon>Eukaryota</taxon>
        <taxon>Metazoa</taxon>
        <taxon>Ecdysozoa</taxon>
        <taxon>Arthropoda</taxon>
        <taxon>Chelicerata</taxon>
        <taxon>Arachnida</taxon>
        <taxon>Acari</taxon>
        <taxon>Parasitiformes</taxon>
        <taxon>Ixodida</taxon>
        <taxon>Ixodoidea</taxon>
        <taxon>Ixodidae</taxon>
        <taxon>Haemaphysalinae</taxon>
        <taxon>Haemaphysalis</taxon>
    </lineage>
</organism>
<accession>A0A9J6GI19</accession>
<evidence type="ECO:0000256" key="1">
    <source>
        <dbReference type="SAM" id="MobiDB-lite"/>
    </source>
</evidence>
<proteinExistence type="predicted"/>
<protein>
    <submittedName>
        <fullName evidence="2">Uncharacterized protein</fullName>
    </submittedName>
</protein>
<sequence length="87" mass="10292">MTILVDRKNRLSMQSKSVEKRFRIRPRCVASKKEMGLPSRHRIMALCRRLDRFLKATAKNRDPSQPKSTVKGRTSQKFLNKKRFMKS</sequence>
<comment type="caution">
    <text evidence="2">The sequence shown here is derived from an EMBL/GenBank/DDBJ whole genome shotgun (WGS) entry which is preliminary data.</text>
</comment>
<evidence type="ECO:0000313" key="2">
    <source>
        <dbReference type="EMBL" id="KAH9375061.1"/>
    </source>
</evidence>
<gene>
    <name evidence="2" type="ORF">HPB48_009882</name>
</gene>
<reference evidence="2 3" key="1">
    <citation type="journal article" date="2020" name="Cell">
        <title>Large-Scale Comparative Analyses of Tick Genomes Elucidate Their Genetic Diversity and Vector Capacities.</title>
        <authorList>
            <consortium name="Tick Genome and Microbiome Consortium (TIGMIC)"/>
            <person name="Jia N."/>
            <person name="Wang J."/>
            <person name="Shi W."/>
            <person name="Du L."/>
            <person name="Sun Y."/>
            <person name="Zhan W."/>
            <person name="Jiang J.F."/>
            <person name="Wang Q."/>
            <person name="Zhang B."/>
            <person name="Ji P."/>
            <person name="Bell-Sakyi L."/>
            <person name="Cui X.M."/>
            <person name="Yuan T.T."/>
            <person name="Jiang B.G."/>
            <person name="Yang W.F."/>
            <person name="Lam T.T."/>
            <person name="Chang Q.C."/>
            <person name="Ding S.J."/>
            <person name="Wang X.J."/>
            <person name="Zhu J.G."/>
            <person name="Ruan X.D."/>
            <person name="Zhao L."/>
            <person name="Wei J.T."/>
            <person name="Ye R.Z."/>
            <person name="Que T.C."/>
            <person name="Du C.H."/>
            <person name="Zhou Y.H."/>
            <person name="Cheng J.X."/>
            <person name="Dai P.F."/>
            <person name="Guo W.B."/>
            <person name="Han X.H."/>
            <person name="Huang E.J."/>
            <person name="Li L.F."/>
            <person name="Wei W."/>
            <person name="Gao Y.C."/>
            <person name="Liu J.Z."/>
            <person name="Shao H.Z."/>
            <person name="Wang X."/>
            <person name="Wang C.C."/>
            <person name="Yang T.C."/>
            <person name="Huo Q.B."/>
            <person name="Li W."/>
            <person name="Chen H.Y."/>
            <person name="Chen S.E."/>
            <person name="Zhou L.G."/>
            <person name="Ni X.B."/>
            <person name="Tian J.H."/>
            <person name="Sheng Y."/>
            <person name="Liu T."/>
            <person name="Pan Y.S."/>
            <person name="Xia L.Y."/>
            <person name="Li J."/>
            <person name="Zhao F."/>
            <person name="Cao W.C."/>
        </authorList>
    </citation>
    <scope>NUCLEOTIDE SEQUENCE [LARGE SCALE GENOMIC DNA]</scope>
    <source>
        <strain evidence="2">HaeL-2018</strain>
    </source>
</reference>